<dbReference type="InterPro" id="IPR000306">
    <property type="entry name" value="Znf_FYVE"/>
</dbReference>
<dbReference type="InterPro" id="IPR021565">
    <property type="entry name" value="Rbsn_Rab-bd"/>
</dbReference>
<dbReference type="Pfam" id="PF11464">
    <property type="entry name" value="Rbsn"/>
    <property type="match status" value="1"/>
</dbReference>
<evidence type="ECO:0000313" key="8">
    <source>
        <dbReference type="Proteomes" id="UP000242474"/>
    </source>
</evidence>
<evidence type="ECO:0000256" key="3">
    <source>
        <dbReference type="ARBA" id="ARBA00022833"/>
    </source>
</evidence>
<dbReference type="Proteomes" id="UP000242474">
    <property type="component" value="Unassembled WGS sequence"/>
</dbReference>
<keyword evidence="8" id="KW-1185">Reference proteome</keyword>
<feature type="region of interest" description="Disordered" evidence="5">
    <location>
        <begin position="403"/>
        <end position="434"/>
    </location>
</feature>
<evidence type="ECO:0000259" key="6">
    <source>
        <dbReference type="PROSITE" id="PS50178"/>
    </source>
</evidence>
<organism evidence="7 8">
    <name type="scientific">Coemansia reversa (strain ATCC 12441 / NRRL 1564)</name>
    <dbReference type="NCBI Taxonomy" id="763665"/>
    <lineage>
        <taxon>Eukaryota</taxon>
        <taxon>Fungi</taxon>
        <taxon>Fungi incertae sedis</taxon>
        <taxon>Zoopagomycota</taxon>
        <taxon>Kickxellomycotina</taxon>
        <taxon>Kickxellomycetes</taxon>
        <taxon>Kickxellales</taxon>
        <taxon>Kickxellaceae</taxon>
        <taxon>Coemansia</taxon>
    </lineage>
</organism>
<dbReference type="InterPro" id="IPR017455">
    <property type="entry name" value="Znf_FYVE-rel"/>
</dbReference>
<feature type="domain" description="FYVE-type" evidence="6">
    <location>
        <begin position="235"/>
        <end position="306"/>
    </location>
</feature>
<dbReference type="SUPFAM" id="SSF57903">
    <property type="entry name" value="FYVE/PHD zinc finger"/>
    <property type="match status" value="2"/>
</dbReference>
<dbReference type="InterPro" id="IPR036531">
    <property type="entry name" value="Rbsn_Rab-bd_sf"/>
</dbReference>
<dbReference type="Pfam" id="PF01363">
    <property type="entry name" value="FYVE"/>
    <property type="match status" value="1"/>
</dbReference>
<dbReference type="AlphaFoldDB" id="A0A2G5BBG7"/>
<name>A0A2G5BBG7_COERN</name>
<evidence type="ECO:0000256" key="1">
    <source>
        <dbReference type="ARBA" id="ARBA00022723"/>
    </source>
</evidence>
<proteinExistence type="predicted"/>
<evidence type="ECO:0000256" key="2">
    <source>
        <dbReference type="ARBA" id="ARBA00022771"/>
    </source>
</evidence>
<dbReference type="SMART" id="SM00064">
    <property type="entry name" value="FYVE"/>
    <property type="match status" value="2"/>
</dbReference>
<dbReference type="Gene3D" id="4.10.860.20">
    <property type="entry name" value="Rabenosyn, Rab binding domain"/>
    <property type="match status" value="1"/>
</dbReference>
<protein>
    <recommendedName>
        <fullName evidence="6">FYVE-type domain-containing protein</fullName>
    </recommendedName>
</protein>
<dbReference type="PANTHER" id="PTHR23164">
    <property type="entry name" value="EARLY ENDOSOME ANTIGEN 1"/>
    <property type="match status" value="1"/>
</dbReference>
<accession>A0A2G5BBG7</accession>
<dbReference type="SUPFAM" id="SSF140125">
    <property type="entry name" value="Rabenosyn-5 Rab-binding domain-like"/>
    <property type="match status" value="1"/>
</dbReference>
<dbReference type="GO" id="GO:0008270">
    <property type="term" value="F:zinc ion binding"/>
    <property type="evidence" value="ECO:0007669"/>
    <property type="project" value="UniProtKB-KW"/>
</dbReference>
<keyword evidence="3" id="KW-0862">Zinc</keyword>
<dbReference type="InterPro" id="IPR013083">
    <property type="entry name" value="Znf_RING/FYVE/PHD"/>
</dbReference>
<dbReference type="PANTHER" id="PTHR23164:SF30">
    <property type="entry name" value="EARLY ENDOSOME ANTIGEN 1"/>
    <property type="match status" value="1"/>
</dbReference>
<sequence>MERTRPTGGLGAEGIQTRYASQDDLEEVKGVILGFFRGAGKAVRGLSGAAQTAPISAASSSYGGESVAADASGSEAWRVGEKDGADRDIVTRTHWQQQRAGVRCGLVGCGISLTPQTGIYNCRSCGRLMCGQHCNRRMRLSPTAQAAGPGRGVACRVCEECHTRATASTVGRTRSHMRGFVHMRRKAVSSTMLEGTRLEKRLEKLALVHGAPGQTGVQGRALQEAEQAVVVWEEDVDVANCPFCAKTFGRVASRRHHCRLCGRVVCGRAGCSALLGVPLPVPGGQGFSASHRADIRACRTCEDVIIRHRDLRASMALVEETLPTFNALATRLGNHAAAPDLPRAARIRRQLTAAFNGMDHASKCIAALPVKDATSTRLHSAIRRTVSQYLQLHMFPLTMLPKPARRPHSLLQSDSSPRAPTPLRVHTAPGTADGSEVDRIAAMPSHEKMSSLDVLRDQRQRVLGYISEAQKDRRLEDAMSLQASLGDLDVELSLIERSL</sequence>
<dbReference type="OrthoDB" id="166134at2759"/>
<dbReference type="Gene3D" id="3.30.40.10">
    <property type="entry name" value="Zinc/RING finger domain, C3HC4 (zinc finger)"/>
    <property type="match status" value="2"/>
</dbReference>
<keyword evidence="2 4" id="KW-0863">Zinc-finger</keyword>
<evidence type="ECO:0000256" key="4">
    <source>
        <dbReference type="PROSITE-ProRule" id="PRU00091"/>
    </source>
</evidence>
<dbReference type="InterPro" id="IPR011011">
    <property type="entry name" value="Znf_FYVE_PHD"/>
</dbReference>
<dbReference type="EMBL" id="KZ303500">
    <property type="protein sequence ID" value="PIA16353.1"/>
    <property type="molecule type" value="Genomic_DNA"/>
</dbReference>
<evidence type="ECO:0000256" key="5">
    <source>
        <dbReference type="SAM" id="MobiDB-lite"/>
    </source>
</evidence>
<keyword evidence="1" id="KW-0479">Metal-binding</keyword>
<reference evidence="7 8" key="1">
    <citation type="journal article" date="2015" name="Genome Biol. Evol.">
        <title>Phylogenomic analyses indicate that early fungi evolved digesting cell walls of algal ancestors of land plants.</title>
        <authorList>
            <person name="Chang Y."/>
            <person name="Wang S."/>
            <person name="Sekimoto S."/>
            <person name="Aerts A.L."/>
            <person name="Choi C."/>
            <person name="Clum A."/>
            <person name="LaButti K.M."/>
            <person name="Lindquist E.A."/>
            <person name="Yee Ngan C."/>
            <person name="Ohm R.A."/>
            <person name="Salamov A.A."/>
            <person name="Grigoriev I.V."/>
            <person name="Spatafora J.W."/>
            <person name="Berbee M.L."/>
        </authorList>
    </citation>
    <scope>NUCLEOTIDE SEQUENCE [LARGE SCALE GENOMIC DNA]</scope>
    <source>
        <strain evidence="7 8">NRRL 1564</strain>
    </source>
</reference>
<dbReference type="STRING" id="763665.A0A2G5BBG7"/>
<dbReference type="PROSITE" id="PS50178">
    <property type="entry name" value="ZF_FYVE"/>
    <property type="match status" value="1"/>
</dbReference>
<gene>
    <name evidence="7" type="ORF">COEREDRAFT_42841</name>
</gene>
<evidence type="ECO:0000313" key="7">
    <source>
        <dbReference type="EMBL" id="PIA16353.1"/>
    </source>
</evidence>